<evidence type="ECO:0000256" key="13">
    <source>
        <dbReference type="ARBA" id="ARBA00049469"/>
    </source>
</evidence>
<dbReference type="Gene3D" id="3.20.20.110">
    <property type="entry name" value="Ribulose bisphosphate carboxylase, large subunit, C-terminal domain"/>
    <property type="match status" value="3"/>
</dbReference>
<evidence type="ECO:0000256" key="6">
    <source>
        <dbReference type="ARBA" id="ARBA00023002"/>
    </source>
</evidence>
<keyword evidence="6" id="KW-0560">Oxidoreductase</keyword>
<dbReference type="STRING" id="4072.A0A2G2ZMY3"/>
<keyword evidence="16" id="KW-1185">Reference proteome</keyword>
<dbReference type="GO" id="GO:0009536">
    <property type="term" value="C:plastid"/>
    <property type="evidence" value="ECO:0007669"/>
    <property type="project" value="UniProtKB-SubCell"/>
</dbReference>
<dbReference type="EMBL" id="AYRZ02000004">
    <property type="protein sequence ID" value="PHT83349.1"/>
    <property type="molecule type" value="Genomic_DNA"/>
</dbReference>
<name>A0A2G2ZMY3_CAPAN</name>
<evidence type="ECO:0000256" key="3">
    <source>
        <dbReference type="ARBA" id="ARBA00022481"/>
    </source>
</evidence>
<proteinExistence type="predicted"/>
<dbReference type="AlphaFoldDB" id="A0A2G2ZMY3"/>
<dbReference type="InterPro" id="IPR000685">
    <property type="entry name" value="RuBisCO_lsu_C"/>
</dbReference>
<dbReference type="GO" id="GO:0019253">
    <property type="term" value="P:reductive pentose-phosphate cycle"/>
    <property type="evidence" value="ECO:0007669"/>
    <property type="project" value="UniProtKB-KW"/>
</dbReference>
<keyword evidence="4" id="KW-0113">Calvin cycle</keyword>
<dbReference type="Proteomes" id="UP000222542">
    <property type="component" value="Unassembled WGS sequence"/>
</dbReference>
<dbReference type="GO" id="GO:0004497">
    <property type="term" value="F:monooxygenase activity"/>
    <property type="evidence" value="ECO:0007669"/>
    <property type="project" value="UniProtKB-KW"/>
</dbReference>
<comment type="caution">
    <text evidence="15">The sequence shown here is derived from an EMBL/GenBank/DDBJ whole genome shotgun (WGS) entry which is preliminary data.</text>
</comment>
<organism evidence="15 16">
    <name type="scientific">Capsicum annuum</name>
    <name type="common">Capsicum pepper</name>
    <dbReference type="NCBI Taxonomy" id="4072"/>
    <lineage>
        <taxon>Eukaryota</taxon>
        <taxon>Viridiplantae</taxon>
        <taxon>Streptophyta</taxon>
        <taxon>Embryophyta</taxon>
        <taxon>Tracheophyta</taxon>
        <taxon>Spermatophyta</taxon>
        <taxon>Magnoliopsida</taxon>
        <taxon>eudicotyledons</taxon>
        <taxon>Gunneridae</taxon>
        <taxon>Pentapetalae</taxon>
        <taxon>asterids</taxon>
        <taxon>lamiids</taxon>
        <taxon>Solanales</taxon>
        <taxon>Solanaceae</taxon>
        <taxon>Solanoideae</taxon>
        <taxon>Capsiceae</taxon>
        <taxon>Capsicum</taxon>
    </lineage>
</organism>
<comment type="subcellular location">
    <subcellularLocation>
        <location evidence="1">Plastid</location>
    </subcellularLocation>
</comment>
<reference evidence="15 16" key="1">
    <citation type="journal article" date="2014" name="Nat. Genet.">
        <title>Genome sequence of the hot pepper provides insights into the evolution of pungency in Capsicum species.</title>
        <authorList>
            <person name="Kim S."/>
            <person name="Park M."/>
            <person name="Yeom S.I."/>
            <person name="Kim Y.M."/>
            <person name="Lee J.M."/>
            <person name="Lee H.A."/>
            <person name="Seo E."/>
            <person name="Choi J."/>
            <person name="Cheong K."/>
            <person name="Kim K.T."/>
            <person name="Jung K."/>
            <person name="Lee G.W."/>
            <person name="Oh S.K."/>
            <person name="Bae C."/>
            <person name="Kim S.B."/>
            <person name="Lee H.Y."/>
            <person name="Kim S.Y."/>
            <person name="Kim M.S."/>
            <person name="Kang B.C."/>
            <person name="Jo Y.D."/>
            <person name="Yang H.B."/>
            <person name="Jeong H.J."/>
            <person name="Kang W.H."/>
            <person name="Kwon J.K."/>
            <person name="Shin C."/>
            <person name="Lim J.Y."/>
            <person name="Park J.H."/>
            <person name="Huh J.H."/>
            <person name="Kim J.S."/>
            <person name="Kim B.D."/>
            <person name="Cohen O."/>
            <person name="Paran I."/>
            <person name="Suh M.C."/>
            <person name="Lee S.B."/>
            <person name="Kim Y.K."/>
            <person name="Shin Y."/>
            <person name="Noh S.J."/>
            <person name="Park J."/>
            <person name="Seo Y.S."/>
            <person name="Kwon S.Y."/>
            <person name="Kim H.A."/>
            <person name="Park J.M."/>
            <person name="Kim H.J."/>
            <person name="Choi S.B."/>
            <person name="Bosland P.W."/>
            <person name="Reeves G."/>
            <person name="Jo S.H."/>
            <person name="Lee B.W."/>
            <person name="Cho H.T."/>
            <person name="Choi H.S."/>
            <person name="Lee M.S."/>
            <person name="Yu Y."/>
            <person name="Do Choi Y."/>
            <person name="Park B.S."/>
            <person name="van Deynze A."/>
            <person name="Ashrafi H."/>
            <person name="Hill T."/>
            <person name="Kim W.T."/>
            <person name="Pai H.S."/>
            <person name="Ahn H.K."/>
            <person name="Yeam I."/>
            <person name="Giovannoni J.J."/>
            <person name="Rose J.K."/>
            <person name="Sorensen I."/>
            <person name="Lee S.J."/>
            <person name="Kim R.W."/>
            <person name="Choi I.Y."/>
            <person name="Choi B.S."/>
            <person name="Lim J.S."/>
            <person name="Lee Y.H."/>
            <person name="Choi D."/>
        </authorList>
    </citation>
    <scope>NUCLEOTIDE SEQUENCE [LARGE SCALE GENOMIC DNA]</scope>
    <source>
        <strain evidence="16">cv. CM334</strain>
    </source>
</reference>
<evidence type="ECO:0000256" key="5">
    <source>
        <dbReference type="ARBA" id="ARBA00022640"/>
    </source>
</evidence>
<dbReference type="GO" id="GO:0000287">
    <property type="term" value="F:magnesium ion binding"/>
    <property type="evidence" value="ECO:0007669"/>
    <property type="project" value="InterPro"/>
</dbReference>
<dbReference type="SUPFAM" id="SSF51649">
    <property type="entry name" value="RuBisCo, C-terminal domain"/>
    <property type="match status" value="1"/>
</dbReference>
<protein>
    <recommendedName>
        <fullName evidence="2">ribulose-bisphosphate carboxylase</fullName>
        <ecNumber evidence="2">4.1.1.39</ecNumber>
    </recommendedName>
</protein>
<keyword evidence="8" id="KW-0456">Lyase</keyword>
<evidence type="ECO:0000256" key="4">
    <source>
        <dbReference type="ARBA" id="ARBA00022567"/>
    </source>
</evidence>
<comment type="function">
    <text evidence="10">RuBisCO catalyzes two reactions: the carboxylation of D-ribulose 1,5-bisphosphate, the primary event in carbon dioxide fixation, as well as the oxidative fragmentation of the pentose substrate in the photorespiration process. Both reactions occur simultaneously and in competition at the same active site.</text>
</comment>
<dbReference type="PROSITE" id="PS00157">
    <property type="entry name" value="RUBISCO_LARGE"/>
    <property type="match status" value="1"/>
</dbReference>
<dbReference type="PANTHER" id="PTHR42704">
    <property type="entry name" value="RIBULOSE BISPHOSPHATE CARBOXYLASE"/>
    <property type="match status" value="1"/>
</dbReference>
<evidence type="ECO:0000256" key="12">
    <source>
        <dbReference type="ARBA" id="ARBA00048059"/>
    </source>
</evidence>
<evidence type="ECO:0000256" key="2">
    <source>
        <dbReference type="ARBA" id="ARBA00012287"/>
    </source>
</evidence>
<evidence type="ECO:0000313" key="15">
    <source>
        <dbReference type="EMBL" id="PHT83349.1"/>
    </source>
</evidence>
<keyword evidence="9" id="KW-0120">Carbon dioxide fixation</keyword>
<comment type="catalytic activity">
    <reaction evidence="13">
        <text>2 (2R)-3-phosphoglycerate + 2 H(+) = D-ribulose 1,5-bisphosphate + CO2 + H2O</text>
        <dbReference type="Rhea" id="RHEA:23124"/>
        <dbReference type="ChEBI" id="CHEBI:15377"/>
        <dbReference type="ChEBI" id="CHEBI:15378"/>
        <dbReference type="ChEBI" id="CHEBI:16526"/>
        <dbReference type="ChEBI" id="CHEBI:57870"/>
        <dbReference type="ChEBI" id="CHEBI:58272"/>
        <dbReference type="EC" id="4.1.1.39"/>
    </reaction>
</comment>
<evidence type="ECO:0000256" key="7">
    <source>
        <dbReference type="ARBA" id="ARBA00023033"/>
    </source>
</evidence>
<keyword evidence="3" id="KW-0488">Methylation</keyword>
<gene>
    <name evidence="15" type="ORF">T459_11792</name>
</gene>
<dbReference type="InterPro" id="IPR036376">
    <property type="entry name" value="RuBisCO_lsu_C_sf"/>
</dbReference>
<evidence type="ECO:0000256" key="9">
    <source>
        <dbReference type="ARBA" id="ARBA00023300"/>
    </source>
</evidence>
<dbReference type="InterPro" id="IPR033966">
    <property type="entry name" value="RuBisCO"/>
</dbReference>
<dbReference type="EC" id="4.1.1.39" evidence="2"/>
<evidence type="ECO:0000256" key="11">
    <source>
        <dbReference type="ARBA" id="ARBA00025888"/>
    </source>
</evidence>
<keyword evidence="5" id="KW-0934">Plastid</keyword>
<evidence type="ECO:0000256" key="1">
    <source>
        <dbReference type="ARBA" id="ARBA00004474"/>
    </source>
</evidence>
<comment type="catalytic activity">
    <reaction evidence="12">
        <text>D-ribulose 1,5-bisphosphate + O2 = 2-phosphoglycolate + (2R)-3-phosphoglycerate + 2 H(+)</text>
        <dbReference type="Rhea" id="RHEA:36631"/>
        <dbReference type="ChEBI" id="CHEBI:15378"/>
        <dbReference type="ChEBI" id="CHEBI:15379"/>
        <dbReference type="ChEBI" id="CHEBI:57870"/>
        <dbReference type="ChEBI" id="CHEBI:58033"/>
        <dbReference type="ChEBI" id="CHEBI:58272"/>
    </reaction>
</comment>
<dbReference type="InterPro" id="IPR020878">
    <property type="entry name" value="RuBisCo_large_chain_AS"/>
</dbReference>
<evidence type="ECO:0000313" key="16">
    <source>
        <dbReference type="Proteomes" id="UP000222542"/>
    </source>
</evidence>
<keyword evidence="7" id="KW-0503">Monooxygenase</keyword>
<feature type="domain" description="Ribulose bisphosphate carboxylase large subunit C-terminal" evidence="14">
    <location>
        <begin position="24"/>
        <end position="72"/>
    </location>
</feature>
<dbReference type="PANTHER" id="PTHR42704:SF17">
    <property type="entry name" value="RIBULOSE BISPHOSPHATE CARBOXYLASE LARGE CHAIN"/>
    <property type="match status" value="1"/>
</dbReference>
<sequence>MFTSIVGYVFRFKALHVLRLEDLGLDFTKDDENMNSQPFMHWRDCFLFCAEALCKAHTETGEIKGHYLNATTFTDRQKNNGMHFRVLAKTLHMSGGDHIHSGTVVGHPWANAPGAVANRVALKACVKSHNEGHDLAREGNEIIRKASKSSPELAAACEICDKSSQMSSVGARFCLRLTTFMISRQTYDKLSQNVITGGWFLPKDDNIHDKPSDL</sequence>
<evidence type="ECO:0000256" key="10">
    <source>
        <dbReference type="ARBA" id="ARBA00025664"/>
    </source>
</evidence>
<comment type="subunit">
    <text evidence="11">Heterohexadecamer of 8 large chains and 8 small chains; disulfide-linked. The disulfide link is formed within the large subunit homodimers.</text>
</comment>
<evidence type="ECO:0000259" key="14">
    <source>
        <dbReference type="Pfam" id="PF00016"/>
    </source>
</evidence>
<dbReference type="Gramene" id="PHT83349">
    <property type="protein sequence ID" value="PHT83349"/>
    <property type="gene ID" value="T459_11792"/>
</dbReference>
<dbReference type="Pfam" id="PF00016">
    <property type="entry name" value="RuBisCO_large"/>
    <property type="match status" value="1"/>
</dbReference>
<accession>A0A2G2ZMY3</accession>
<dbReference type="GO" id="GO:0016984">
    <property type="term" value="F:ribulose-bisphosphate carboxylase activity"/>
    <property type="evidence" value="ECO:0007669"/>
    <property type="project" value="UniProtKB-EC"/>
</dbReference>
<evidence type="ECO:0000256" key="8">
    <source>
        <dbReference type="ARBA" id="ARBA00023239"/>
    </source>
</evidence>
<reference evidence="15 16" key="2">
    <citation type="journal article" date="2017" name="Genome Biol.">
        <title>New reference genome sequences of hot pepper reveal the massive evolution of plant disease-resistance genes by retroduplication.</title>
        <authorList>
            <person name="Kim S."/>
            <person name="Park J."/>
            <person name="Yeom S.I."/>
            <person name="Kim Y.M."/>
            <person name="Seo E."/>
            <person name="Kim K.T."/>
            <person name="Kim M.S."/>
            <person name="Lee J.M."/>
            <person name="Cheong K."/>
            <person name="Shin H.S."/>
            <person name="Kim S.B."/>
            <person name="Han K."/>
            <person name="Lee J."/>
            <person name="Park M."/>
            <person name="Lee H.A."/>
            <person name="Lee H.Y."/>
            <person name="Lee Y."/>
            <person name="Oh S."/>
            <person name="Lee J.H."/>
            <person name="Choi E."/>
            <person name="Choi E."/>
            <person name="Lee S.E."/>
            <person name="Jeon J."/>
            <person name="Kim H."/>
            <person name="Choi G."/>
            <person name="Song H."/>
            <person name="Lee J."/>
            <person name="Lee S.C."/>
            <person name="Kwon J.K."/>
            <person name="Lee H.Y."/>
            <person name="Koo N."/>
            <person name="Hong Y."/>
            <person name="Kim R.W."/>
            <person name="Kang W.H."/>
            <person name="Huh J.H."/>
            <person name="Kang B.C."/>
            <person name="Yang T.J."/>
            <person name="Lee Y.H."/>
            <person name="Bennetzen J.L."/>
            <person name="Choi D."/>
        </authorList>
    </citation>
    <scope>NUCLEOTIDE SEQUENCE [LARGE SCALE GENOMIC DNA]</scope>
    <source>
        <strain evidence="16">cv. CM334</strain>
    </source>
</reference>